<dbReference type="EMBL" id="QUTD01012134">
    <property type="protein sequence ID" value="RHY38633.1"/>
    <property type="molecule type" value="Genomic_DNA"/>
</dbReference>
<sequence>MGGEPASRYIVFPHRAQRHVVVLCGRRERIDWSRPVQHARKNDPTVRTPAEKARGIASRQARIFDC</sequence>
<proteinExistence type="predicted"/>
<evidence type="ECO:0000313" key="2">
    <source>
        <dbReference type="EMBL" id="RHY18259.1"/>
    </source>
</evidence>
<gene>
    <name evidence="2" type="ORF">DYB25_001178</name>
    <name evidence="3" type="ORF">DYB30_007781</name>
    <name evidence="4" type="ORF">DYB31_006122</name>
    <name evidence="1" type="ORF">DYB36_002541</name>
</gene>
<organism evidence="1 5">
    <name type="scientific">Aphanomyces astaci</name>
    <name type="common">Crayfish plague agent</name>
    <dbReference type="NCBI Taxonomy" id="112090"/>
    <lineage>
        <taxon>Eukaryota</taxon>
        <taxon>Sar</taxon>
        <taxon>Stramenopiles</taxon>
        <taxon>Oomycota</taxon>
        <taxon>Saprolegniomycetes</taxon>
        <taxon>Saprolegniales</taxon>
        <taxon>Verrucalvaceae</taxon>
        <taxon>Aphanomyces</taxon>
    </lineage>
</organism>
<evidence type="ECO:0000313" key="1">
    <source>
        <dbReference type="EMBL" id="RHY07797.1"/>
    </source>
</evidence>
<dbReference type="EMBL" id="QUTE01011880">
    <property type="protein sequence ID" value="RHZ08632.1"/>
    <property type="molecule type" value="Genomic_DNA"/>
</dbReference>
<accession>A0A397AQ91</accession>
<dbReference type="Proteomes" id="UP000266239">
    <property type="component" value="Unassembled WGS sequence"/>
</dbReference>
<evidence type="ECO:0000313" key="7">
    <source>
        <dbReference type="Proteomes" id="UP000266239"/>
    </source>
</evidence>
<reference evidence="5 6" key="1">
    <citation type="submission" date="2018-08" db="EMBL/GenBank/DDBJ databases">
        <title>Aphanomyces genome sequencing and annotation.</title>
        <authorList>
            <person name="Minardi D."/>
            <person name="Oidtmann B."/>
            <person name="Van Der Giezen M."/>
            <person name="Studholme D.J."/>
        </authorList>
    </citation>
    <scope>NUCLEOTIDE SEQUENCE [LARGE SCALE GENOMIC DNA]</scope>
    <source>
        <strain evidence="4 6">197901</strain>
        <strain evidence="3 8">D2</strain>
        <strain evidence="1 5">Kv</strain>
        <strain evidence="2 7">Yx</strain>
    </source>
</reference>
<protein>
    <submittedName>
        <fullName evidence="1">Uncharacterized protein</fullName>
    </submittedName>
</protein>
<dbReference type="Proteomes" id="UP000266643">
    <property type="component" value="Unassembled WGS sequence"/>
</dbReference>
<dbReference type="Proteomes" id="UP000266196">
    <property type="component" value="Unassembled WGS sequence"/>
</dbReference>
<evidence type="ECO:0000313" key="6">
    <source>
        <dbReference type="Proteomes" id="UP000266196"/>
    </source>
</evidence>
<evidence type="ECO:0000313" key="8">
    <source>
        <dbReference type="Proteomes" id="UP000266643"/>
    </source>
</evidence>
<name>A0A397AQ91_APHAT</name>
<evidence type="ECO:0000313" key="3">
    <source>
        <dbReference type="EMBL" id="RHY38633.1"/>
    </source>
</evidence>
<evidence type="ECO:0000313" key="5">
    <source>
        <dbReference type="Proteomes" id="UP000265427"/>
    </source>
</evidence>
<dbReference type="EMBL" id="QUTA01004823">
    <property type="protein sequence ID" value="RHY18259.1"/>
    <property type="molecule type" value="Genomic_DNA"/>
</dbReference>
<dbReference type="AlphaFoldDB" id="A0A397AQ91"/>
<dbReference type="Proteomes" id="UP000265427">
    <property type="component" value="Unassembled WGS sequence"/>
</dbReference>
<dbReference type="EMBL" id="QUSZ01005895">
    <property type="protein sequence ID" value="RHY07797.1"/>
    <property type="molecule type" value="Genomic_DNA"/>
</dbReference>
<evidence type="ECO:0000313" key="4">
    <source>
        <dbReference type="EMBL" id="RHZ08632.1"/>
    </source>
</evidence>
<comment type="caution">
    <text evidence="1">The sequence shown here is derived from an EMBL/GenBank/DDBJ whole genome shotgun (WGS) entry which is preliminary data.</text>
</comment>